<proteinExistence type="inferred from homology"/>
<name>A0ABY5LEJ4_9VIBR</name>
<comment type="similarity">
    <text evidence="4">Belongs to the KdsB family.</text>
</comment>
<keyword evidence="1 4" id="KW-0808">Transferase</keyword>
<dbReference type="InterPro" id="IPR003329">
    <property type="entry name" value="Cytidylyl_trans"/>
</dbReference>
<keyword evidence="4" id="KW-0963">Cytoplasm</keyword>
<dbReference type="EC" id="2.7.7.38" evidence="4"/>
<evidence type="ECO:0000256" key="2">
    <source>
        <dbReference type="ARBA" id="ARBA00022695"/>
    </source>
</evidence>
<dbReference type="GO" id="GO:0008690">
    <property type="term" value="F:3-deoxy-manno-octulosonate cytidylyltransferase activity"/>
    <property type="evidence" value="ECO:0007669"/>
    <property type="project" value="UniProtKB-EC"/>
</dbReference>
<reference evidence="5" key="1">
    <citation type="submission" date="2022-07" db="EMBL/GenBank/DDBJ databases">
        <title>Complete genome of Vibrio japonicus strain JCM 31412T and phylogenomic assessment of the Nereis clade of the genus Vibrio.</title>
        <authorList>
            <person name="Shlafstein M.D."/>
            <person name="Emsley S.A."/>
            <person name="Ushijima B."/>
            <person name="Videau P."/>
            <person name="Saw J.H."/>
        </authorList>
    </citation>
    <scope>NUCLEOTIDE SEQUENCE</scope>
    <source>
        <strain evidence="5">JCM 31412</strain>
    </source>
</reference>
<dbReference type="HAMAP" id="MF_00057">
    <property type="entry name" value="KdsB"/>
    <property type="match status" value="1"/>
</dbReference>
<dbReference type="NCBIfam" id="NF003952">
    <property type="entry name" value="PRK05450.1-5"/>
    <property type="match status" value="1"/>
</dbReference>
<comment type="function">
    <text evidence="4">Activates KDO (a required 8-carbon sugar) for incorporation into bacterial lipopolysaccharide in Gram-negative bacteria.</text>
</comment>
<gene>
    <name evidence="4 5" type="primary">kdsB</name>
    <name evidence="5" type="ORF">NP165_12380</name>
</gene>
<evidence type="ECO:0000313" key="6">
    <source>
        <dbReference type="Proteomes" id="UP001058602"/>
    </source>
</evidence>
<sequence length="250" mass="28190">MSKIRVVIPSRYGSSRLEGKPLLEILNKPVFWHVYQRCCEAGFHHDDIVLATDDMRIFQKASELGLNVVMTSSNHDSGTDRIFEVATLLDWNDQDIVINVQGDEPLIDPVLIRQVGDFAKNRNEFDIVTAVTSIDSLNDFQNPNIVKAILGLNNLALYFSRSPTPYNRDLPSCTDLAFRHIGIYAYSIEVLSKFCSFGEAPLEAYEKLEQLRAISNGLRIGACHYHGELSHGVDTLPDYLAIKTEMEQNK</sequence>
<dbReference type="EMBL" id="CP102096">
    <property type="protein sequence ID" value="UUM30463.1"/>
    <property type="molecule type" value="Genomic_DNA"/>
</dbReference>
<dbReference type="SUPFAM" id="SSF53448">
    <property type="entry name" value="Nucleotide-diphospho-sugar transferases"/>
    <property type="match status" value="1"/>
</dbReference>
<comment type="subcellular location">
    <subcellularLocation>
        <location evidence="4">Cytoplasm</location>
    </subcellularLocation>
</comment>
<keyword evidence="6" id="KW-1185">Reference proteome</keyword>
<dbReference type="NCBIfam" id="TIGR00466">
    <property type="entry name" value="kdsB"/>
    <property type="match status" value="1"/>
</dbReference>
<dbReference type="InterPro" id="IPR029044">
    <property type="entry name" value="Nucleotide-diphossugar_trans"/>
</dbReference>
<evidence type="ECO:0000256" key="3">
    <source>
        <dbReference type="ARBA" id="ARBA00022985"/>
    </source>
</evidence>
<comment type="catalytic activity">
    <reaction evidence="4">
        <text>3-deoxy-alpha-D-manno-oct-2-ulosonate + CTP = CMP-3-deoxy-beta-D-manno-octulosonate + diphosphate</text>
        <dbReference type="Rhea" id="RHEA:23448"/>
        <dbReference type="ChEBI" id="CHEBI:33019"/>
        <dbReference type="ChEBI" id="CHEBI:37563"/>
        <dbReference type="ChEBI" id="CHEBI:85986"/>
        <dbReference type="ChEBI" id="CHEBI:85987"/>
        <dbReference type="EC" id="2.7.7.38"/>
    </reaction>
</comment>
<dbReference type="Pfam" id="PF02348">
    <property type="entry name" value="CTP_transf_3"/>
    <property type="match status" value="1"/>
</dbReference>
<dbReference type="InterPro" id="IPR004528">
    <property type="entry name" value="KdsB"/>
</dbReference>
<evidence type="ECO:0000256" key="1">
    <source>
        <dbReference type="ARBA" id="ARBA00022679"/>
    </source>
</evidence>
<accession>A0ABY5LEJ4</accession>
<dbReference type="Proteomes" id="UP001058602">
    <property type="component" value="Chromosome 1"/>
</dbReference>
<keyword evidence="3 4" id="KW-0448">Lipopolysaccharide biosynthesis</keyword>
<organism evidence="5 6">
    <name type="scientific">Vibrio japonicus</name>
    <dbReference type="NCBI Taxonomy" id="1824638"/>
    <lineage>
        <taxon>Bacteria</taxon>
        <taxon>Pseudomonadati</taxon>
        <taxon>Pseudomonadota</taxon>
        <taxon>Gammaproteobacteria</taxon>
        <taxon>Vibrionales</taxon>
        <taxon>Vibrionaceae</taxon>
        <taxon>Vibrio</taxon>
    </lineage>
</organism>
<dbReference type="RefSeq" id="WP_257084211.1">
    <property type="nucleotide sequence ID" value="NZ_CP102096.1"/>
</dbReference>
<evidence type="ECO:0000256" key="4">
    <source>
        <dbReference type="HAMAP-Rule" id="MF_00057"/>
    </source>
</evidence>
<dbReference type="PANTHER" id="PTHR42866:SF2">
    <property type="entry name" value="3-DEOXY-MANNO-OCTULOSONATE CYTIDYLYLTRANSFERASE, MITOCHONDRIAL"/>
    <property type="match status" value="1"/>
</dbReference>
<evidence type="ECO:0000313" key="5">
    <source>
        <dbReference type="EMBL" id="UUM30463.1"/>
    </source>
</evidence>
<keyword evidence="2 4" id="KW-0548">Nucleotidyltransferase</keyword>
<dbReference type="NCBIfam" id="NF009905">
    <property type="entry name" value="PRK13368.1"/>
    <property type="match status" value="1"/>
</dbReference>
<protein>
    <recommendedName>
        <fullName evidence="4">3-deoxy-manno-octulosonate cytidylyltransferase</fullName>
        <ecNumber evidence="4">2.7.7.38</ecNumber>
    </recommendedName>
    <alternativeName>
        <fullName evidence="4">CMP-2-keto-3-deoxyoctulosonic acid synthase</fullName>
        <shortName evidence="4">CKS</shortName>
        <shortName evidence="4">CMP-KDO synthase</shortName>
    </alternativeName>
</protein>
<dbReference type="Gene3D" id="3.90.550.10">
    <property type="entry name" value="Spore Coat Polysaccharide Biosynthesis Protein SpsA, Chain A"/>
    <property type="match status" value="1"/>
</dbReference>
<comment type="pathway">
    <text evidence="4">Nucleotide-sugar biosynthesis; CMP-3-deoxy-D-manno-octulosonate biosynthesis; CMP-3-deoxy-D-manno-octulosonate from 3-deoxy-D-manno-octulosonate and CTP: step 1/1.</text>
</comment>
<dbReference type="CDD" id="cd02517">
    <property type="entry name" value="CMP-KDO-Synthetase"/>
    <property type="match status" value="1"/>
</dbReference>
<dbReference type="PANTHER" id="PTHR42866">
    <property type="entry name" value="3-DEOXY-MANNO-OCTULOSONATE CYTIDYLYLTRANSFERASE"/>
    <property type="match status" value="1"/>
</dbReference>